<sequence length="118" mass="13373">MTPVRKVVRYVGNAGSVHHGERTHVCEVCGRAFTRGDNLKQHMRQVHAETVSQEMAVGTAYQTLQVEEAVRAQQMRSLFGQERADEMAYRAGPAEEDARAQQVQMYENHQNLEDMGKL</sequence>
<dbReference type="InParanoid" id="A0A177BV55"/>
<dbReference type="PROSITE" id="PS00028">
    <property type="entry name" value="ZINC_FINGER_C2H2_1"/>
    <property type="match status" value="1"/>
</dbReference>
<protein>
    <recommendedName>
        <fullName evidence="5">C2H2-type domain-containing protein</fullName>
    </recommendedName>
</protein>
<evidence type="ECO:0000256" key="4">
    <source>
        <dbReference type="PROSITE-ProRule" id="PRU00042"/>
    </source>
</evidence>
<keyword evidence="7" id="KW-1185">Reference proteome</keyword>
<name>A0A177BV55_9PLEO</name>
<dbReference type="FunFam" id="3.30.160.60:FF:000446">
    <property type="entry name" value="Zinc finger protein"/>
    <property type="match status" value="1"/>
</dbReference>
<evidence type="ECO:0000259" key="5">
    <source>
        <dbReference type="PROSITE" id="PS50157"/>
    </source>
</evidence>
<evidence type="ECO:0000256" key="1">
    <source>
        <dbReference type="ARBA" id="ARBA00022723"/>
    </source>
</evidence>
<evidence type="ECO:0000313" key="7">
    <source>
        <dbReference type="Proteomes" id="UP000077069"/>
    </source>
</evidence>
<dbReference type="GO" id="GO:0008270">
    <property type="term" value="F:zinc ion binding"/>
    <property type="evidence" value="ECO:0007669"/>
    <property type="project" value="UniProtKB-KW"/>
</dbReference>
<dbReference type="InterPro" id="IPR013087">
    <property type="entry name" value="Znf_C2H2_type"/>
</dbReference>
<accession>A0A177BV55</accession>
<evidence type="ECO:0000256" key="3">
    <source>
        <dbReference type="ARBA" id="ARBA00022833"/>
    </source>
</evidence>
<keyword evidence="1" id="KW-0479">Metal-binding</keyword>
<dbReference type="OrthoDB" id="10018191at2759"/>
<dbReference type="Gene3D" id="3.30.160.60">
    <property type="entry name" value="Classic Zinc Finger"/>
    <property type="match status" value="1"/>
</dbReference>
<evidence type="ECO:0000256" key="2">
    <source>
        <dbReference type="ARBA" id="ARBA00022771"/>
    </source>
</evidence>
<keyword evidence="2 4" id="KW-0863">Zinc-finger</keyword>
<dbReference type="RefSeq" id="XP_018029560.1">
    <property type="nucleotide sequence ID" value="XM_018183434.1"/>
</dbReference>
<dbReference type="AlphaFoldDB" id="A0A177BV55"/>
<evidence type="ECO:0000313" key="6">
    <source>
        <dbReference type="EMBL" id="OAF99194.1"/>
    </source>
</evidence>
<organism evidence="6 7">
    <name type="scientific">Paraphaeosphaeria sporulosa</name>
    <dbReference type="NCBI Taxonomy" id="1460663"/>
    <lineage>
        <taxon>Eukaryota</taxon>
        <taxon>Fungi</taxon>
        <taxon>Dikarya</taxon>
        <taxon>Ascomycota</taxon>
        <taxon>Pezizomycotina</taxon>
        <taxon>Dothideomycetes</taxon>
        <taxon>Pleosporomycetidae</taxon>
        <taxon>Pleosporales</taxon>
        <taxon>Massarineae</taxon>
        <taxon>Didymosphaeriaceae</taxon>
        <taxon>Paraphaeosphaeria</taxon>
    </lineage>
</organism>
<dbReference type="Pfam" id="PF00096">
    <property type="entry name" value="zf-C2H2"/>
    <property type="match status" value="1"/>
</dbReference>
<proteinExistence type="predicted"/>
<keyword evidence="3" id="KW-0862">Zinc</keyword>
<dbReference type="SUPFAM" id="SSF57667">
    <property type="entry name" value="beta-beta-alpha zinc fingers"/>
    <property type="match status" value="1"/>
</dbReference>
<dbReference type="Proteomes" id="UP000077069">
    <property type="component" value="Unassembled WGS sequence"/>
</dbReference>
<dbReference type="PROSITE" id="PS50157">
    <property type="entry name" value="ZINC_FINGER_C2H2_2"/>
    <property type="match status" value="1"/>
</dbReference>
<dbReference type="GeneID" id="28766920"/>
<dbReference type="EMBL" id="KV441562">
    <property type="protein sequence ID" value="OAF99194.1"/>
    <property type="molecule type" value="Genomic_DNA"/>
</dbReference>
<gene>
    <name evidence="6" type="ORF">CC84DRAFT_1222896</name>
</gene>
<feature type="domain" description="C2H2-type" evidence="5">
    <location>
        <begin position="24"/>
        <end position="52"/>
    </location>
</feature>
<dbReference type="SMART" id="SM00355">
    <property type="entry name" value="ZnF_C2H2"/>
    <property type="match status" value="1"/>
</dbReference>
<dbReference type="InterPro" id="IPR036236">
    <property type="entry name" value="Znf_C2H2_sf"/>
</dbReference>
<reference evidence="6 7" key="1">
    <citation type="submission" date="2016-05" db="EMBL/GenBank/DDBJ databases">
        <title>Comparative analysis of secretome profiles of manganese(II)-oxidizing ascomycete fungi.</title>
        <authorList>
            <consortium name="DOE Joint Genome Institute"/>
            <person name="Zeiner C.A."/>
            <person name="Purvine S.O."/>
            <person name="Zink E.M."/>
            <person name="Wu S."/>
            <person name="Pasa-Tolic L."/>
            <person name="Chaput D.L."/>
            <person name="Haridas S."/>
            <person name="Grigoriev I.V."/>
            <person name="Santelli C.M."/>
            <person name="Hansel C.M."/>
        </authorList>
    </citation>
    <scope>NUCLEOTIDE SEQUENCE [LARGE SCALE GENOMIC DNA]</scope>
    <source>
        <strain evidence="6 7">AP3s5-JAC2a</strain>
    </source>
</reference>